<proteinExistence type="predicted"/>
<comment type="caution">
    <text evidence="1">The sequence shown here is derived from an EMBL/GenBank/DDBJ whole genome shotgun (WGS) entry which is preliminary data.</text>
</comment>
<evidence type="ECO:0000313" key="2">
    <source>
        <dbReference type="Proteomes" id="UP000627464"/>
    </source>
</evidence>
<reference evidence="2" key="1">
    <citation type="journal article" date="2019" name="Int. J. Syst. Evol. Microbiol.">
        <title>The Global Catalogue of Microorganisms (GCM) 10K type strain sequencing project: providing services to taxonomists for standard genome sequencing and annotation.</title>
        <authorList>
            <consortium name="The Broad Institute Genomics Platform"/>
            <consortium name="The Broad Institute Genome Sequencing Center for Infectious Disease"/>
            <person name="Wu L."/>
            <person name="Ma J."/>
        </authorList>
    </citation>
    <scope>NUCLEOTIDE SEQUENCE [LARGE SCALE GENOMIC DNA]</scope>
    <source>
        <strain evidence="2">CGMCC 1.12806</strain>
    </source>
</reference>
<gene>
    <name evidence="1" type="ORF">GCM10011328_37250</name>
</gene>
<accession>A0ABQ1H5B3</accession>
<organism evidence="1 2">
    <name type="scientific">Hafnia psychrotolerans</name>
    <dbReference type="NCBI Taxonomy" id="1477018"/>
    <lineage>
        <taxon>Bacteria</taxon>
        <taxon>Pseudomonadati</taxon>
        <taxon>Pseudomonadota</taxon>
        <taxon>Gammaproteobacteria</taxon>
        <taxon>Enterobacterales</taxon>
        <taxon>Hafniaceae</taxon>
        <taxon>Hafnia</taxon>
    </lineage>
</organism>
<keyword evidence="2" id="KW-1185">Reference proteome</keyword>
<sequence length="256" mass="28137">MMDISMKSFKHLFSNNSKATAGTGPFGHLFSASTDAPVPLDQTKQQEKVIIVAKPSQHSREHNVAVSDEAKANPILAMRLLNDTDLSSKKIVAQLADAPMALSKFTQNFMEANDPTWEFQDEEDQASTALTFSTQRGDTNGYMAGRNRAAKSLEKLKEPLTDDEHQEFMETMRRMANEDNPNTPDNVEARRRADEEYKQEVANAAARRNQRMRATGAVLTGDSRLVSGRAATPVNEASLIKSQLDAGLGVAGTPIR</sequence>
<protein>
    <submittedName>
        <fullName evidence="1">Uncharacterized protein</fullName>
    </submittedName>
</protein>
<evidence type="ECO:0000313" key="1">
    <source>
        <dbReference type="EMBL" id="GGA58308.1"/>
    </source>
</evidence>
<dbReference type="Proteomes" id="UP000627464">
    <property type="component" value="Unassembled WGS sequence"/>
</dbReference>
<name>A0ABQ1H5B3_9GAMM</name>
<dbReference type="EMBL" id="BMFZ01000012">
    <property type="protein sequence ID" value="GGA58308.1"/>
    <property type="molecule type" value="Genomic_DNA"/>
</dbReference>